<sequence length="277" mass="30786">MHANSAWDRPEWYGLSFEEPNVIAVTVHPTIWPAVVGSLTKRVSSLREKKAEPPANLYREKMIRIAEQFTLPSLTEPKETDGAFGFQNTCFSYQHDEQGWVCRFYLPGHQEKERGRAHATTLNWLCNSLWLIGGDDNIPKPKGRHRQLVVVEDICYTGGYNELGVGISITPTLARWIAAQPQTQRVPIVEQAIASMYRWMVGGKLELLGHECCCSFGQYFGVYLRCPGNACELGGGGPVDPNDGYCLGPHNVDCFPQEFALLAGVAKLCDLARADLG</sequence>
<comment type="caution">
    <text evidence="1">The sequence shown here is derived from an EMBL/GenBank/DDBJ whole genome shotgun (WGS) entry which is preliminary data.</text>
</comment>
<dbReference type="EMBL" id="LCRB01000002">
    <property type="protein sequence ID" value="KKW26741.1"/>
    <property type="molecule type" value="Genomic_DNA"/>
</dbReference>
<name>A0A0G1X6Z7_UNCK3</name>
<dbReference type="AlphaFoldDB" id="A0A0G1X6Z7"/>
<organism evidence="1 2">
    <name type="scientific">candidate division Kazan bacterium GW2011_GWB1_52_7</name>
    <dbReference type="NCBI Taxonomy" id="1620414"/>
    <lineage>
        <taxon>Bacteria</taxon>
        <taxon>Bacteria division Kazan-3B-28</taxon>
    </lineage>
</organism>
<accession>A0A0G1X6Z7</accession>
<gene>
    <name evidence="1" type="ORF">VF00_C0002G0066</name>
</gene>
<evidence type="ECO:0000313" key="1">
    <source>
        <dbReference type="EMBL" id="KKW26741.1"/>
    </source>
</evidence>
<reference evidence="1 2" key="1">
    <citation type="journal article" date="2015" name="Nature">
        <title>rRNA introns, odd ribosomes, and small enigmatic genomes across a large radiation of phyla.</title>
        <authorList>
            <person name="Brown C.T."/>
            <person name="Hug L.A."/>
            <person name="Thomas B.C."/>
            <person name="Sharon I."/>
            <person name="Castelle C.J."/>
            <person name="Singh A."/>
            <person name="Wilkins M.J."/>
            <person name="Williams K.H."/>
            <person name="Banfield J.F."/>
        </authorList>
    </citation>
    <scope>NUCLEOTIDE SEQUENCE [LARGE SCALE GENOMIC DNA]</scope>
</reference>
<protein>
    <submittedName>
        <fullName evidence="1">Uncharacterized protein</fullName>
    </submittedName>
</protein>
<evidence type="ECO:0000313" key="2">
    <source>
        <dbReference type="Proteomes" id="UP000034913"/>
    </source>
</evidence>
<proteinExistence type="predicted"/>
<dbReference type="Proteomes" id="UP000034913">
    <property type="component" value="Unassembled WGS sequence"/>
</dbReference>